<dbReference type="SUPFAM" id="SSF52540">
    <property type="entry name" value="P-loop containing nucleoside triphosphate hydrolases"/>
    <property type="match status" value="1"/>
</dbReference>
<dbReference type="CDD" id="cd03230">
    <property type="entry name" value="ABC_DR_subfamily_A"/>
    <property type="match status" value="1"/>
</dbReference>
<dbReference type="SMART" id="SM00382">
    <property type="entry name" value="AAA"/>
    <property type="match status" value="1"/>
</dbReference>
<dbReference type="GO" id="GO:0005524">
    <property type="term" value="F:ATP binding"/>
    <property type="evidence" value="ECO:0007669"/>
    <property type="project" value="UniProtKB-KW"/>
</dbReference>
<keyword evidence="4 6" id="KW-0067">ATP-binding</keyword>
<reference evidence="6 7" key="1">
    <citation type="submission" date="2018-02" db="EMBL/GenBank/DDBJ databases">
        <title>novel marine gammaproteobacteria from coastal saline agro ecosystem.</title>
        <authorList>
            <person name="Krishnan R."/>
            <person name="Ramesh Kumar N."/>
        </authorList>
    </citation>
    <scope>NUCLEOTIDE SEQUENCE [LARGE SCALE GENOMIC DNA]</scope>
    <source>
        <strain evidence="6 7">228</strain>
    </source>
</reference>
<protein>
    <submittedName>
        <fullName evidence="6">Multidrug ABC transporter ATP-binding protein</fullName>
    </submittedName>
</protein>
<name>A0A2S5KJ59_9PROT</name>
<dbReference type="Pfam" id="PF00005">
    <property type="entry name" value="ABC_tran"/>
    <property type="match status" value="1"/>
</dbReference>
<dbReference type="Proteomes" id="UP000238196">
    <property type="component" value="Unassembled WGS sequence"/>
</dbReference>
<keyword evidence="2" id="KW-0813">Transport</keyword>
<evidence type="ECO:0000259" key="5">
    <source>
        <dbReference type="PROSITE" id="PS50893"/>
    </source>
</evidence>
<gene>
    <name evidence="6" type="ORF">C4K68_22950</name>
</gene>
<keyword evidence="3" id="KW-0547">Nucleotide-binding</keyword>
<proteinExistence type="inferred from homology"/>
<dbReference type="PANTHER" id="PTHR43335">
    <property type="entry name" value="ABC TRANSPORTER, ATP-BINDING PROTEIN"/>
    <property type="match status" value="1"/>
</dbReference>
<dbReference type="PANTHER" id="PTHR43335:SF4">
    <property type="entry name" value="ABC TRANSPORTER, ATP-BINDING PROTEIN"/>
    <property type="match status" value="1"/>
</dbReference>
<evidence type="ECO:0000313" key="6">
    <source>
        <dbReference type="EMBL" id="PPC74857.1"/>
    </source>
</evidence>
<dbReference type="OrthoDB" id="5289391at2"/>
<comment type="caution">
    <text evidence="6">The sequence shown here is derived from an EMBL/GenBank/DDBJ whole genome shotgun (WGS) entry which is preliminary data.</text>
</comment>
<dbReference type="GO" id="GO:0016887">
    <property type="term" value="F:ATP hydrolysis activity"/>
    <property type="evidence" value="ECO:0007669"/>
    <property type="project" value="InterPro"/>
</dbReference>
<evidence type="ECO:0000256" key="2">
    <source>
        <dbReference type="ARBA" id="ARBA00022448"/>
    </source>
</evidence>
<organism evidence="6 7">
    <name type="scientific">Proteobacteria bacterium 228</name>
    <dbReference type="NCBI Taxonomy" id="2083153"/>
    <lineage>
        <taxon>Bacteria</taxon>
        <taxon>Pseudomonadati</taxon>
        <taxon>Pseudomonadota</taxon>
    </lineage>
</organism>
<dbReference type="Gene3D" id="3.40.50.300">
    <property type="entry name" value="P-loop containing nucleotide triphosphate hydrolases"/>
    <property type="match status" value="1"/>
</dbReference>
<evidence type="ECO:0000256" key="4">
    <source>
        <dbReference type="ARBA" id="ARBA00022840"/>
    </source>
</evidence>
<evidence type="ECO:0000313" key="7">
    <source>
        <dbReference type="Proteomes" id="UP000238196"/>
    </source>
</evidence>
<evidence type="ECO:0000256" key="1">
    <source>
        <dbReference type="ARBA" id="ARBA00005417"/>
    </source>
</evidence>
<comment type="similarity">
    <text evidence="1">Belongs to the ABC transporter superfamily.</text>
</comment>
<feature type="domain" description="ABC transporter" evidence="5">
    <location>
        <begin position="2"/>
        <end position="231"/>
    </location>
</feature>
<dbReference type="InterPro" id="IPR003593">
    <property type="entry name" value="AAA+_ATPase"/>
</dbReference>
<dbReference type="PROSITE" id="PS50893">
    <property type="entry name" value="ABC_TRANSPORTER_2"/>
    <property type="match status" value="1"/>
</dbReference>
<dbReference type="AlphaFoldDB" id="A0A2S5KJ59"/>
<evidence type="ECO:0000256" key="3">
    <source>
        <dbReference type="ARBA" id="ARBA00022741"/>
    </source>
</evidence>
<sequence>MIKVEHLSRRYGDFVAVNDVSFQIGHGEIVGLLGHNGAGKTTIMKMITGYLEPSDGQIWFNQQAFEDAPDHAKAQIGYLPENLPVYPDLTVADYLLYAARLRHLEGADAIAAVRRAIRDTELEDKVLSPIHTLSRGYKQRVGVAQAILHNPKLLILDEPTNGLDPQQTQAMRHLLKNLAKNATVVLSTHIMQEVEAICDRVLMMRRGELILDEQLSHLHQSTALLVTTSMAPAQWQQQTLGGVQFAADQHLGESNGHHRYRLPFAGTHHSSISQAEGLAAQVAQRLVEQGAALYGLTPERRDLESLFREVNKTEEVSHAA</sequence>
<accession>A0A2S5KJ59</accession>
<dbReference type="InterPro" id="IPR027417">
    <property type="entry name" value="P-loop_NTPase"/>
</dbReference>
<dbReference type="EMBL" id="PRLP01000122">
    <property type="protein sequence ID" value="PPC74857.1"/>
    <property type="molecule type" value="Genomic_DNA"/>
</dbReference>
<dbReference type="InterPro" id="IPR003439">
    <property type="entry name" value="ABC_transporter-like_ATP-bd"/>
</dbReference>